<evidence type="ECO:0000313" key="3">
    <source>
        <dbReference type="Proteomes" id="UP000482155"/>
    </source>
</evidence>
<dbReference type="EMBL" id="JAAIVB010000011">
    <property type="protein sequence ID" value="NEX60126.1"/>
    <property type="molecule type" value="Genomic_DNA"/>
</dbReference>
<protein>
    <submittedName>
        <fullName evidence="2">ArdC family protein</fullName>
    </submittedName>
</protein>
<comment type="caution">
    <text evidence="2">The sequence shown here is derived from an EMBL/GenBank/DDBJ whole genome shotgun (WGS) entry which is preliminary data.</text>
</comment>
<evidence type="ECO:0000313" key="2">
    <source>
        <dbReference type="EMBL" id="NEX60126.1"/>
    </source>
</evidence>
<dbReference type="Proteomes" id="UP000482155">
    <property type="component" value="Unassembled WGS sequence"/>
</dbReference>
<evidence type="ECO:0000259" key="1">
    <source>
        <dbReference type="Pfam" id="PF08401"/>
    </source>
</evidence>
<keyword evidence="3" id="KW-1185">Reference proteome</keyword>
<dbReference type="RefSeq" id="WP_163960627.1">
    <property type="nucleotide sequence ID" value="NZ_JAAIVB010000011.1"/>
</dbReference>
<dbReference type="GO" id="GO:0003697">
    <property type="term" value="F:single-stranded DNA binding"/>
    <property type="evidence" value="ECO:0007669"/>
    <property type="project" value="InterPro"/>
</dbReference>
<accession>A0A6B3SN04</accession>
<reference evidence="2 3" key="1">
    <citation type="submission" date="2020-02" db="EMBL/GenBank/DDBJ databases">
        <authorList>
            <person name="Kim M.K."/>
        </authorList>
    </citation>
    <scope>NUCLEOTIDE SEQUENCE [LARGE SCALE GENOMIC DNA]</scope>
    <source>
        <strain evidence="2 3">17J57-3</strain>
    </source>
</reference>
<gene>
    <name evidence="2" type="ORF">G3574_03455</name>
</gene>
<organism evidence="2 3">
    <name type="scientific">Noviherbaspirillum galbum</name>
    <dbReference type="NCBI Taxonomy" id="2709383"/>
    <lineage>
        <taxon>Bacteria</taxon>
        <taxon>Pseudomonadati</taxon>
        <taxon>Pseudomonadota</taxon>
        <taxon>Betaproteobacteria</taxon>
        <taxon>Burkholderiales</taxon>
        <taxon>Oxalobacteraceae</taxon>
        <taxon>Noviherbaspirillum</taxon>
    </lineage>
</organism>
<sequence>MEQHIETCLDKVAQMRGWMLTRLVQPHPWKGLSTLPEKADGTFYAGTNVPLLWMQQDLLGSKSPKWGTSKAFRLQGKNLMGGSMPQTAIWFKFVDEPEDGVRSNGSSDDPFHLEPVARSRRKRILQPVALYNECQTEGYCHLGPPPCPEQDVRSLLAPFPGFCRQYMQRWNALAENARQPITPVEESFLIRFATDLAAVGSGYLHASDIAAPYSGSAVEALTSADASRLMKLAGIAQDMIARYQKTNLPKPRPVAVDDPFPAVKTNAPSPARVPIAETPIEIPMVTATSMIQSSVPAHACLDW</sequence>
<feature type="domain" description="N-terminal" evidence="1">
    <location>
        <begin position="27"/>
        <end position="98"/>
    </location>
</feature>
<dbReference type="Pfam" id="PF08401">
    <property type="entry name" value="ArdcN"/>
    <property type="match status" value="1"/>
</dbReference>
<dbReference type="InterPro" id="IPR013610">
    <property type="entry name" value="ArdC_N"/>
</dbReference>
<name>A0A6B3SN04_9BURK</name>
<dbReference type="AlphaFoldDB" id="A0A6B3SN04"/>
<proteinExistence type="predicted"/>